<dbReference type="SUPFAM" id="SSF81301">
    <property type="entry name" value="Nucleotidyltransferase"/>
    <property type="match status" value="1"/>
</dbReference>
<proteinExistence type="predicted"/>
<evidence type="ECO:0000259" key="1">
    <source>
        <dbReference type="Pfam" id="PF01909"/>
    </source>
</evidence>
<dbReference type="Pfam" id="PF01909">
    <property type="entry name" value="NTP_transf_2"/>
    <property type="match status" value="1"/>
</dbReference>
<dbReference type="RefSeq" id="WP_227578205.1">
    <property type="nucleotide sequence ID" value="NZ_CP101987.1"/>
</dbReference>
<name>A0ABY5KS89_9CELL</name>
<dbReference type="InterPro" id="IPR002934">
    <property type="entry name" value="Polymerase_NTP_transf_dom"/>
</dbReference>
<dbReference type="SUPFAM" id="SSF46785">
    <property type="entry name" value="Winged helix' DNA-binding domain"/>
    <property type="match status" value="1"/>
</dbReference>
<protein>
    <submittedName>
        <fullName evidence="2">Nucleotidyltransferase domain-containing protein</fullName>
    </submittedName>
</protein>
<evidence type="ECO:0000313" key="3">
    <source>
        <dbReference type="Proteomes" id="UP001316384"/>
    </source>
</evidence>
<keyword evidence="3" id="KW-1185">Reference proteome</keyword>
<feature type="domain" description="Polymerase nucleotidyl transferase" evidence="1">
    <location>
        <begin position="108"/>
        <end position="140"/>
    </location>
</feature>
<dbReference type="Gene3D" id="3.30.460.10">
    <property type="entry name" value="Beta Polymerase, domain 2"/>
    <property type="match status" value="1"/>
</dbReference>
<dbReference type="InterPro" id="IPR036390">
    <property type="entry name" value="WH_DNA-bd_sf"/>
</dbReference>
<dbReference type="InterPro" id="IPR043519">
    <property type="entry name" value="NT_sf"/>
</dbReference>
<evidence type="ECO:0000313" key="2">
    <source>
        <dbReference type="EMBL" id="UUI72645.1"/>
    </source>
</evidence>
<reference evidence="2 3" key="1">
    <citation type="submission" date="2022-07" db="EMBL/GenBank/DDBJ databases">
        <title>Novel species in genus cellulomonas.</title>
        <authorList>
            <person name="Ye L."/>
        </authorList>
    </citation>
    <scope>NUCLEOTIDE SEQUENCE [LARGE SCALE GENOMIC DNA]</scope>
    <source>
        <strain evidence="3">zg-B89</strain>
    </source>
</reference>
<accession>A0ABY5KS89</accession>
<sequence>MDVSVPLRAVIPSAHGPVLTVLARAGTPLTGRQVAELTSPPVSQKQVATILRDLADSGLVAVTPAGRANLHELNRDHLAAEAIDLLVTIRERLWERMVAHAATWAHSPRALVVFGSAARGDGATKSDIDVLAVRPTGVPADDASWQADLTRFVDDVTSWTGNSVDLLDLDDADLRQMADAGEALLSRVRAEGRFLIGARHNAPSPREV</sequence>
<organism evidence="2 3">
    <name type="scientific">Cellulomonas xiejunii</name>
    <dbReference type="NCBI Taxonomy" id="2968083"/>
    <lineage>
        <taxon>Bacteria</taxon>
        <taxon>Bacillati</taxon>
        <taxon>Actinomycetota</taxon>
        <taxon>Actinomycetes</taxon>
        <taxon>Micrococcales</taxon>
        <taxon>Cellulomonadaceae</taxon>
        <taxon>Cellulomonas</taxon>
    </lineage>
</organism>
<dbReference type="EMBL" id="CP101987">
    <property type="protein sequence ID" value="UUI72645.1"/>
    <property type="molecule type" value="Genomic_DNA"/>
</dbReference>
<gene>
    <name evidence="2" type="ORF">NP048_04080</name>
</gene>
<dbReference type="CDD" id="cd05403">
    <property type="entry name" value="NT_KNTase_like"/>
    <property type="match status" value="1"/>
</dbReference>
<dbReference type="Proteomes" id="UP001316384">
    <property type="component" value="Chromosome"/>
</dbReference>